<dbReference type="PANTHER" id="PTHR47691:SF3">
    <property type="entry name" value="HTH-TYPE TRANSCRIPTIONAL REGULATOR RV0890C-RELATED"/>
    <property type="match status" value="1"/>
</dbReference>
<dbReference type="PANTHER" id="PTHR47691">
    <property type="entry name" value="REGULATOR-RELATED"/>
    <property type="match status" value="1"/>
</dbReference>
<accession>A0ABV6MCT2</accession>
<dbReference type="Gene3D" id="1.25.40.10">
    <property type="entry name" value="Tetratricopeptide repeat domain"/>
    <property type="match status" value="2"/>
</dbReference>
<evidence type="ECO:0000256" key="2">
    <source>
        <dbReference type="ARBA" id="ARBA00023125"/>
    </source>
</evidence>
<dbReference type="Proteomes" id="UP001589867">
    <property type="component" value="Unassembled WGS sequence"/>
</dbReference>
<dbReference type="InterPro" id="IPR005158">
    <property type="entry name" value="BTAD"/>
</dbReference>
<comment type="similarity">
    <text evidence="1">Belongs to the AfsR/DnrI/RedD regulatory family.</text>
</comment>
<dbReference type="SUPFAM" id="SSF52540">
    <property type="entry name" value="P-loop containing nucleoside triphosphate hydrolases"/>
    <property type="match status" value="1"/>
</dbReference>
<dbReference type="CDD" id="cd15831">
    <property type="entry name" value="BTAD"/>
    <property type="match status" value="1"/>
</dbReference>
<dbReference type="SUPFAM" id="SSF46894">
    <property type="entry name" value="C-terminal effector domain of the bipartite response regulators"/>
    <property type="match status" value="1"/>
</dbReference>
<comment type="caution">
    <text evidence="5">The sequence shown here is derived from an EMBL/GenBank/DDBJ whole genome shotgun (WGS) entry which is preliminary data.</text>
</comment>
<gene>
    <name evidence="5" type="ORF">ACFFIA_32670</name>
</gene>
<organism evidence="5 6">
    <name type="scientific">Phytohabitans kaempferiae</name>
    <dbReference type="NCBI Taxonomy" id="1620943"/>
    <lineage>
        <taxon>Bacteria</taxon>
        <taxon>Bacillati</taxon>
        <taxon>Actinomycetota</taxon>
        <taxon>Actinomycetes</taxon>
        <taxon>Micromonosporales</taxon>
        <taxon>Micromonosporaceae</taxon>
    </lineage>
</organism>
<dbReference type="EMBL" id="JBHLUH010000071">
    <property type="protein sequence ID" value="MFC0532411.1"/>
    <property type="molecule type" value="Genomic_DNA"/>
</dbReference>
<dbReference type="Gene3D" id="1.10.10.10">
    <property type="entry name" value="Winged helix-like DNA-binding domain superfamily/Winged helix DNA-binding domain"/>
    <property type="match status" value="1"/>
</dbReference>
<dbReference type="InterPro" id="IPR049945">
    <property type="entry name" value="AAA_22"/>
</dbReference>
<dbReference type="Pfam" id="PF13401">
    <property type="entry name" value="AAA_22"/>
    <property type="match status" value="1"/>
</dbReference>
<dbReference type="RefSeq" id="WP_377258415.1">
    <property type="nucleotide sequence ID" value="NZ_JBHLUH010000071.1"/>
</dbReference>
<dbReference type="InterPro" id="IPR016032">
    <property type="entry name" value="Sig_transdc_resp-reg_C-effctor"/>
</dbReference>
<dbReference type="InterPro" id="IPR036388">
    <property type="entry name" value="WH-like_DNA-bd_sf"/>
</dbReference>
<keyword evidence="2 3" id="KW-0238">DNA-binding</keyword>
<evidence type="ECO:0000259" key="4">
    <source>
        <dbReference type="PROSITE" id="PS51755"/>
    </source>
</evidence>
<dbReference type="SMART" id="SM00862">
    <property type="entry name" value="Trans_reg_C"/>
    <property type="match status" value="1"/>
</dbReference>
<protein>
    <submittedName>
        <fullName evidence="5">BTAD domain-containing putative transcriptional regulator</fullName>
    </submittedName>
</protein>
<feature type="domain" description="OmpR/PhoB-type" evidence="4">
    <location>
        <begin position="1"/>
        <end position="92"/>
    </location>
</feature>
<name>A0ABV6MCT2_9ACTN</name>
<proteinExistence type="inferred from homology"/>
<dbReference type="InterPro" id="IPR027417">
    <property type="entry name" value="P-loop_NTPase"/>
</dbReference>
<dbReference type="InterPro" id="IPR001867">
    <property type="entry name" value="OmpR/PhoB-type_DNA-bd"/>
</dbReference>
<evidence type="ECO:0000256" key="1">
    <source>
        <dbReference type="ARBA" id="ARBA00005820"/>
    </source>
</evidence>
<sequence length="947" mass="100566">MRLRVLGPVEVQDPTGRPVPLGGARQTILLALLAATANQPLSTGRLIDLLWPEDPPASPTAALHTAVSRLRRALAGTGATIRHRTSSYQLHVARDQIDALVFEDLTRTASDPEALGTALRMWQGEPYLGLHHVSPLRHEAVRLTELKLSAIEDGAARLSEAGDHAAAIAYLRRAVAEAPLRERSRVLLMRALAASGQTSAALDDYREYRALLVEETGLEPTPAVRSAHQGLLSGAAAGAVDGDALSPATARAELTLVAVPEPVSPLVGRVREVAEIGDLVARGHRLVTLTGLGGVGKTRLALDVARRAWQGPAAFVDLAPVTSAEDVADAFARALGIRLTAPDPIADLSAAVADRALLVLVDNFEHVLPASGLLTTLLSRCAGLHALVTSRSRLDAAQQTEYPVRPLTVPPADAGPDDVLASPAVALFLDRVADRSLVAGSGPAQIGRLCREVGGLPLAIELAAGLVRFRSLADVREHVVGSLARAESGALASAIRWSFDRLSFADQAILRRLSFFASAFDAATAAAVGGARPGSLDRLVSLGLLRLDRHDGTVRYAVPKIIIGYLESADRDEQTRRAAEEAHLRYHAGLCRDPRWLDDALLARVGAGYPDLLGALRRGLATGRPDDDLYDLATAVLLYWLWQNSTHPAMRMLDALERLPEGSPARAVRLRVLRGIFLRELGRVEEAARALTGCPEILHAAGDVDWLVTCQGILGVVAYDQGRTGEAARWLRAAIDAAGTGVERRLPELHGMLAAVQTADGDHVGAVDSALRALAALANEPSPALRVSTMVNAAQALTEADRGVLALEVLTGGLADLDETPDGMHTYQVNLGWAYHSTGAHGEALKTFRSILDTVADAHEWPLVAELLAGSACALAHIGHNRAAALTLGGTERLLHRLDQRLSKWIHQQLDGAYAIVAQHPHGADQILAGRQLGASSVISLVRQIEV</sequence>
<dbReference type="Gene3D" id="3.40.50.300">
    <property type="entry name" value="P-loop containing nucleotide triphosphate hydrolases"/>
    <property type="match status" value="1"/>
</dbReference>
<dbReference type="SUPFAM" id="SSF48452">
    <property type="entry name" value="TPR-like"/>
    <property type="match status" value="2"/>
</dbReference>
<dbReference type="Pfam" id="PF03704">
    <property type="entry name" value="BTAD"/>
    <property type="match status" value="1"/>
</dbReference>
<evidence type="ECO:0000256" key="3">
    <source>
        <dbReference type="PROSITE-ProRule" id="PRU01091"/>
    </source>
</evidence>
<reference evidence="5 6" key="1">
    <citation type="submission" date="2024-09" db="EMBL/GenBank/DDBJ databases">
        <authorList>
            <person name="Sun Q."/>
            <person name="Mori K."/>
        </authorList>
    </citation>
    <scope>NUCLEOTIDE SEQUENCE [LARGE SCALE GENOMIC DNA]</scope>
    <source>
        <strain evidence="5 6">TBRC 3947</strain>
    </source>
</reference>
<feature type="DNA-binding region" description="OmpR/PhoB-type" evidence="3">
    <location>
        <begin position="1"/>
        <end position="92"/>
    </location>
</feature>
<dbReference type="PROSITE" id="PS51755">
    <property type="entry name" value="OMPR_PHOB"/>
    <property type="match status" value="1"/>
</dbReference>
<dbReference type="SMART" id="SM01043">
    <property type="entry name" value="BTAD"/>
    <property type="match status" value="1"/>
</dbReference>
<dbReference type="Pfam" id="PF00486">
    <property type="entry name" value="Trans_reg_C"/>
    <property type="match status" value="1"/>
</dbReference>
<dbReference type="InterPro" id="IPR011990">
    <property type="entry name" value="TPR-like_helical_dom_sf"/>
</dbReference>
<keyword evidence="6" id="KW-1185">Reference proteome</keyword>
<evidence type="ECO:0000313" key="5">
    <source>
        <dbReference type="EMBL" id="MFC0532411.1"/>
    </source>
</evidence>
<dbReference type="PRINTS" id="PR00364">
    <property type="entry name" value="DISEASERSIST"/>
</dbReference>
<evidence type="ECO:0000313" key="6">
    <source>
        <dbReference type="Proteomes" id="UP001589867"/>
    </source>
</evidence>